<dbReference type="Pfam" id="PF13532">
    <property type="entry name" value="2OG-FeII_Oxy_2"/>
    <property type="match status" value="1"/>
</dbReference>
<dbReference type="SUPFAM" id="SSF51197">
    <property type="entry name" value="Clavaminate synthase-like"/>
    <property type="match status" value="1"/>
</dbReference>
<dbReference type="AlphaFoldDB" id="A0A844LYS6"/>
<dbReference type="PANTHER" id="PTHR31212:SF4">
    <property type="entry name" value="ALPHA-KETOGLUTARATE-DEPENDENT DIOXYGENASE ALKB HOMOLOG 3"/>
    <property type="match status" value="1"/>
</dbReference>
<dbReference type="InterPro" id="IPR037151">
    <property type="entry name" value="AlkB-like_sf"/>
</dbReference>
<proteinExistence type="predicted"/>
<dbReference type="Gene3D" id="2.60.120.590">
    <property type="entry name" value="Alpha-ketoglutarate-dependent dioxygenase AlkB-like"/>
    <property type="match status" value="1"/>
</dbReference>
<dbReference type="InterPro" id="IPR032854">
    <property type="entry name" value="ALKBH3"/>
</dbReference>
<dbReference type="PROSITE" id="PS51471">
    <property type="entry name" value="FE2OG_OXY"/>
    <property type="match status" value="1"/>
</dbReference>
<keyword evidence="2" id="KW-0560">Oxidoreductase</keyword>
<keyword evidence="2" id="KW-0223">Dioxygenase</keyword>
<gene>
    <name evidence="2" type="ORF">GB996_02745</name>
</gene>
<organism evidence="2 3">
    <name type="scientific">Psychrobacter sanguinis</name>
    <dbReference type="NCBI Taxonomy" id="861445"/>
    <lineage>
        <taxon>Bacteria</taxon>
        <taxon>Pseudomonadati</taxon>
        <taxon>Pseudomonadota</taxon>
        <taxon>Gammaproteobacteria</taxon>
        <taxon>Moraxellales</taxon>
        <taxon>Moraxellaceae</taxon>
        <taxon>Psychrobacter</taxon>
    </lineage>
</organism>
<name>A0A844LYS6_9GAMM</name>
<comment type="caution">
    <text evidence="2">The sequence shown here is derived from an EMBL/GenBank/DDBJ whole genome shotgun (WGS) entry which is preliminary data.</text>
</comment>
<dbReference type="GO" id="GO:0051213">
    <property type="term" value="F:dioxygenase activity"/>
    <property type="evidence" value="ECO:0007669"/>
    <property type="project" value="UniProtKB-KW"/>
</dbReference>
<dbReference type="OrthoDB" id="190276at2"/>
<feature type="domain" description="Fe2OG dioxygenase" evidence="1">
    <location>
        <begin position="112"/>
        <end position="209"/>
    </location>
</feature>
<dbReference type="RefSeq" id="WP_155586760.1">
    <property type="nucleotide sequence ID" value="NZ_WFKQ01000001.1"/>
</dbReference>
<protein>
    <submittedName>
        <fullName evidence="2">Alpha-ketoglutarate-dependent dioxygenase AlkB</fullName>
    </submittedName>
</protein>
<sequence>MSTLFAPAPTDNLLPYDGIVNDLGRLITDDKALYQQLLAELPWQSDKVTLFGKTHITTRQIVWMGDTPSASTQALSYTYSGHTRPIEPWHPAVFHVKHMIEQQLQPLKICTQFNSCLLNYYPSGEEGMGYHADDEPELGHQPIIASLSLGATRKFVFKHKKTQDKVELYLESGQLVVMRGDTQQYWKHSITKTKKVDTGRISLTFRHMLNHP</sequence>
<dbReference type="PANTHER" id="PTHR31212">
    <property type="entry name" value="ALPHA-KETOGLUTARATE-DEPENDENT DIOXYGENASE ALKB HOMOLOG 3"/>
    <property type="match status" value="1"/>
</dbReference>
<dbReference type="EMBL" id="WFKQ01000001">
    <property type="protein sequence ID" value="MUG31705.1"/>
    <property type="molecule type" value="Genomic_DNA"/>
</dbReference>
<evidence type="ECO:0000313" key="2">
    <source>
        <dbReference type="EMBL" id="MUG31705.1"/>
    </source>
</evidence>
<dbReference type="GO" id="GO:0006307">
    <property type="term" value="P:DNA alkylation repair"/>
    <property type="evidence" value="ECO:0007669"/>
    <property type="project" value="InterPro"/>
</dbReference>
<reference evidence="2 3" key="1">
    <citation type="journal article" date="2019" name="PLoS ONE">
        <title>Pup mortality in New Zealand sea lions (Phocarctos hookeri) at Enderby Island, Auckland Islands, 2013-18.</title>
        <authorList>
            <person name="Michael S.A."/>
            <person name="Hayman D.T.S."/>
            <person name="Gray R."/>
            <person name="Zhang J."/>
            <person name="Rogers L."/>
            <person name="Roe W.D."/>
        </authorList>
    </citation>
    <scope>NUCLEOTIDE SEQUENCE [LARGE SCALE GENOMIC DNA]</scope>
    <source>
        <strain evidence="2 3">SM868</strain>
    </source>
</reference>
<evidence type="ECO:0000259" key="1">
    <source>
        <dbReference type="PROSITE" id="PS51471"/>
    </source>
</evidence>
<dbReference type="InterPro" id="IPR027450">
    <property type="entry name" value="AlkB-like"/>
</dbReference>
<evidence type="ECO:0000313" key="3">
    <source>
        <dbReference type="Proteomes" id="UP000442109"/>
    </source>
</evidence>
<dbReference type="InterPro" id="IPR005123">
    <property type="entry name" value="Oxoglu/Fe-dep_dioxygenase_dom"/>
</dbReference>
<accession>A0A844LYS6</accession>
<dbReference type="Proteomes" id="UP000442109">
    <property type="component" value="Unassembled WGS sequence"/>
</dbReference>
<keyword evidence="3" id="KW-1185">Reference proteome</keyword>